<dbReference type="GO" id="GO:0005634">
    <property type="term" value="C:nucleus"/>
    <property type="evidence" value="ECO:0007669"/>
    <property type="project" value="UniProtKB-SubCell"/>
</dbReference>
<keyword evidence="7" id="KW-1185">Reference proteome</keyword>
<organism evidence="6 7">
    <name type="scientific">Linum tenue</name>
    <dbReference type="NCBI Taxonomy" id="586396"/>
    <lineage>
        <taxon>Eukaryota</taxon>
        <taxon>Viridiplantae</taxon>
        <taxon>Streptophyta</taxon>
        <taxon>Embryophyta</taxon>
        <taxon>Tracheophyta</taxon>
        <taxon>Spermatophyta</taxon>
        <taxon>Magnoliopsida</taxon>
        <taxon>eudicotyledons</taxon>
        <taxon>Gunneridae</taxon>
        <taxon>Pentapetalae</taxon>
        <taxon>rosids</taxon>
        <taxon>fabids</taxon>
        <taxon>Malpighiales</taxon>
        <taxon>Linaceae</taxon>
        <taxon>Linum</taxon>
    </lineage>
</organism>
<evidence type="ECO:0000259" key="5">
    <source>
        <dbReference type="PROSITE" id="PS51017"/>
    </source>
</evidence>
<comment type="caution">
    <text evidence="6">The sequence shown here is derived from an EMBL/GenBank/DDBJ whole genome shotgun (WGS) entry which is preliminary data.</text>
</comment>
<dbReference type="PANTHER" id="PTHR31319">
    <property type="entry name" value="ZINC FINGER PROTEIN CONSTANS-LIKE 4"/>
    <property type="match status" value="1"/>
</dbReference>
<dbReference type="EMBL" id="CAMGYJ010000005">
    <property type="protein sequence ID" value="CAI0417194.1"/>
    <property type="molecule type" value="Genomic_DNA"/>
</dbReference>
<dbReference type="PROSITE" id="PS51017">
    <property type="entry name" value="CCT"/>
    <property type="match status" value="1"/>
</dbReference>
<evidence type="ECO:0000256" key="2">
    <source>
        <dbReference type="ARBA" id="ARBA00023242"/>
    </source>
</evidence>
<dbReference type="InterPro" id="IPR045281">
    <property type="entry name" value="CONSTANS-like"/>
</dbReference>
<comment type="subcellular location">
    <subcellularLocation>
        <location evidence="1 3">Nucleus</location>
    </subcellularLocation>
</comment>
<accession>A0AAV0K8Q6</accession>
<dbReference type="Proteomes" id="UP001154282">
    <property type="component" value="Unassembled WGS sequence"/>
</dbReference>
<dbReference type="AlphaFoldDB" id="A0AAV0K8Q6"/>
<evidence type="ECO:0000256" key="4">
    <source>
        <dbReference type="SAM" id="MobiDB-lite"/>
    </source>
</evidence>
<feature type="region of interest" description="Disordered" evidence="4">
    <location>
        <begin position="303"/>
        <end position="343"/>
    </location>
</feature>
<reference evidence="6" key="1">
    <citation type="submission" date="2022-08" db="EMBL/GenBank/DDBJ databases">
        <authorList>
            <person name="Gutierrez-Valencia J."/>
        </authorList>
    </citation>
    <scope>NUCLEOTIDE SEQUENCE</scope>
</reference>
<gene>
    <name evidence="6" type="ORF">LITE_LOCUS17224</name>
</gene>
<evidence type="ECO:0000256" key="3">
    <source>
        <dbReference type="PROSITE-ProRule" id="PRU00357"/>
    </source>
</evidence>
<feature type="compositionally biased region" description="Polar residues" evidence="4">
    <location>
        <begin position="224"/>
        <end position="236"/>
    </location>
</feature>
<sequence>MSSDLFVLDDTAFFHHSSHSPEMVSSDGAADLFFSDQLCSSFDVFPELNDPVHDPFTTADSNGTAFGPTEAEAAAAAALLCSSSPPSRQLEGLTIGYNGHHLAPGNGYGGDFYSGLELEVKTEECHVGLEGFVTMPRNYGGAVNDDVEKVMQRSYSGNSFDDDGGGGGSRGAGGFFFQPRFDTVLESQSYQQPLSSPESNFFAGQLRRVCSTGDLQNMRRGKATQRSLSSPLATESSFTEESQFKVGRYSAEERKERISKYRAKRSQRNFTKTIKYACRKTLADNRPRIRGRFARNDESYCEIPKPAASSSTTTRDEDEDDQHWFDGFHGGEEEEDGGNNGRVGGCYGEQAQFHYYGY</sequence>
<dbReference type="GO" id="GO:0009909">
    <property type="term" value="P:regulation of flower development"/>
    <property type="evidence" value="ECO:0007669"/>
    <property type="project" value="InterPro"/>
</dbReference>
<dbReference type="PANTHER" id="PTHR31319:SF103">
    <property type="entry name" value="CCT MOTIF FAMILY PROTEIN"/>
    <property type="match status" value="1"/>
</dbReference>
<dbReference type="Pfam" id="PF06203">
    <property type="entry name" value="CCT"/>
    <property type="match status" value="1"/>
</dbReference>
<keyword evidence="2 3" id="KW-0539">Nucleus</keyword>
<feature type="domain" description="CCT" evidence="5">
    <location>
        <begin position="254"/>
        <end position="296"/>
    </location>
</feature>
<feature type="region of interest" description="Disordered" evidence="4">
    <location>
        <begin position="217"/>
        <end position="236"/>
    </location>
</feature>
<feature type="compositionally biased region" description="Basic and acidic residues" evidence="4">
    <location>
        <begin position="322"/>
        <end position="331"/>
    </location>
</feature>
<dbReference type="GO" id="GO:0003700">
    <property type="term" value="F:DNA-binding transcription factor activity"/>
    <property type="evidence" value="ECO:0007669"/>
    <property type="project" value="TreeGrafter"/>
</dbReference>
<name>A0AAV0K8Q6_9ROSI</name>
<protein>
    <recommendedName>
        <fullName evidence="5">CCT domain-containing protein</fullName>
    </recommendedName>
</protein>
<dbReference type="InterPro" id="IPR010402">
    <property type="entry name" value="CCT_domain"/>
</dbReference>
<evidence type="ECO:0000313" key="7">
    <source>
        <dbReference type="Proteomes" id="UP001154282"/>
    </source>
</evidence>
<proteinExistence type="predicted"/>
<evidence type="ECO:0000256" key="1">
    <source>
        <dbReference type="ARBA" id="ARBA00004123"/>
    </source>
</evidence>
<evidence type="ECO:0000313" key="6">
    <source>
        <dbReference type="EMBL" id="CAI0417194.1"/>
    </source>
</evidence>